<dbReference type="Proteomes" id="UP000721844">
    <property type="component" value="Unassembled WGS sequence"/>
</dbReference>
<dbReference type="GO" id="GO:0005886">
    <property type="term" value="C:plasma membrane"/>
    <property type="evidence" value="ECO:0007669"/>
    <property type="project" value="TreeGrafter"/>
</dbReference>
<evidence type="ECO:0000256" key="1">
    <source>
        <dbReference type="ARBA" id="ARBA00004141"/>
    </source>
</evidence>
<evidence type="ECO:0000259" key="6">
    <source>
        <dbReference type="PROSITE" id="PS50850"/>
    </source>
</evidence>
<evidence type="ECO:0000256" key="2">
    <source>
        <dbReference type="ARBA" id="ARBA00022692"/>
    </source>
</evidence>
<evidence type="ECO:0000256" key="4">
    <source>
        <dbReference type="ARBA" id="ARBA00023136"/>
    </source>
</evidence>
<dbReference type="EMBL" id="JAESVA010000008">
    <property type="protein sequence ID" value="MCB8882634.1"/>
    <property type="molecule type" value="Genomic_DNA"/>
</dbReference>
<protein>
    <submittedName>
        <fullName evidence="7">MFS transporter</fullName>
    </submittedName>
</protein>
<dbReference type="PANTHER" id="PTHR23508:SF10">
    <property type="entry name" value="CARBOXYLIC ACID TRANSPORTER PROTEIN HOMOLOG"/>
    <property type="match status" value="1"/>
</dbReference>
<feature type="transmembrane region" description="Helical" evidence="5">
    <location>
        <begin position="108"/>
        <end position="130"/>
    </location>
</feature>
<feature type="transmembrane region" description="Helical" evidence="5">
    <location>
        <begin position="317"/>
        <end position="339"/>
    </location>
</feature>
<comment type="caution">
    <text evidence="7">The sequence shown here is derived from an EMBL/GenBank/DDBJ whole genome shotgun (WGS) entry which is preliminary data.</text>
</comment>
<dbReference type="PANTHER" id="PTHR23508">
    <property type="entry name" value="CARBOXYLIC ACID TRANSPORTER PROTEIN HOMOLOG"/>
    <property type="match status" value="1"/>
</dbReference>
<feature type="transmembrane region" description="Helical" evidence="5">
    <location>
        <begin position="223"/>
        <end position="241"/>
    </location>
</feature>
<dbReference type="RefSeq" id="WP_227309292.1">
    <property type="nucleotide sequence ID" value="NZ_JAESVA010000008.1"/>
</dbReference>
<name>A0A963Z4F3_9PROT</name>
<comment type="subcellular location">
    <subcellularLocation>
        <location evidence="1">Membrane</location>
        <topology evidence="1">Multi-pass membrane protein</topology>
    </subcellularLocation>
</comment>
<dbReference type="InterPro" id="IPR036259">
    <property type="entry name" value="MFS_trans_sf"/>
</dbReference>
<dbReference type="InterPro" id="IPR005829">
    <property type="entry name" value="Sugar_transporter_CS"/>
</dbReference>
<keyword evidence="3 5" id="KW-1133">Transmembrane helix</keyword>
<feature type="transmembrane region" description="Helical" evidence="5">
    <location>
        <begin position="351"/>
        <end position="373"/>
    </location>
</feature>
<reference evidence="7 8" key="1">
    <citation type="journal article" date="2021" name="Microorganisms">
        <title>Acidisoma silvae sp. nov. and Acidisomacellulosilytica sp. nov., Two Acidophilic Bacteria Isolated from Decaying Wood, Hydrolyzing Cellulose and Producing Poly-3-hydroxybutyrate.</title>
        <authorList>
            <person name="Mieszkin S."/>
            <person name="Pouder E."/>
            <person name="Uroz S."/>
            <person name="Simon-Colin C."/>
            <person name="Alain K."/>
        </authorList>
    </citation>
    <scope>NUCLEOTIDE SEQUENCE [LARGE SCALE GENOMIC DNA]</scope>
    <source>
        <strain evidence="7 8">HW T5.17</strain>
    </source>
</reference>
<organism evidence="7 8">
    <name type="scientific">Acidisoma cellulosilyticum</name>
    <dbReference type="NCBI Taxonomy" id="2802395"/>
    <lineage>
        <taxon>Bacteria</taxon>
        <taxon>Pseudomonadati</taxon>
        <taxon>Pseudomonadota</taxon>
        <taxon>Alphaproteobacteria</taxon>
        <taxon>Acetobacterales</taxon>
        <taxon>Acidocellaceae</taxon>
        <taxon>Acidisoma</taxon>
    </lineage>
</organism>
<accession>A0A963Z4F3</accession>
<keyword evidence="4 5" id="KW-0472">Membrane</keyword>
<dbReference type="SUPFAM" id="SSF103473">
    <property type="entry name" value="MFS general substrate transporter"/>
    <property type="match status" value="1"/>
</dbReference>
<feature type="transmembrane region" description="Helical" evidence="5">
    <location>
        <begin position="379"/>
        <end position="400"/>
    </location>
</feature>
<feature type="transmembrane region" description="Helical" evidence="5">
    <location>
        <begin position="57"/>
        <end position="77"/>
    </location>
</feature>
<dbReference type="AlphaFoldDB" id="A0A963Z4F3"/>
<keyword evidence="2 5" id="KW-0812">Transmembrane</keyword>
<dbReference type="InterPro" id="IPR020846">
    <property type="entry name" value="MFS_dom"/>
</dbReference>
<dbReference type="InterPro" id="IPR011701">
    <property type="entry name" value="MFS"/>
</dbReference>
<dbReference type="Gene3D" id="1.20.1250.20">
    <property type="entry name" value="MFS general substrate transporter like domains"/>
    <property type="match status" value="2"/>
</dbReference>
<evidence type="ECO:0000256" key="5">
    <source>
        <dbReference type="SAM" id="Phobius"/>
    </source>
</evidence>
<dbReference type="GO" id="GO:0046943">
    <property type="term" value="F:carboxylic acid transmembrane transporter activity"/>
    <property type="evidence" value="ECO:0007669"/>
    <property type="project" value="TreeGrafter"/>
</dbReference>
<feature type="transmembrane region" description="Helical" evidence="5">
    <location>
        <begin position="142"/>
        <end position="163"/>
    </location>
</feature>
<dbReference type="PROSITE" id="PS50850">
    <property type="entry name" value="MFS"/>
    <property type="match status" value="1"/>
</dbReference>
<dbReference type="Pfam" id="PF07690">
    <property type="entry name" value="MFS_1"/>
    <property type="match status" value="1"/>
</dbReference>
<feature type="transmembrane region" description="Helical" evidence="5">
    <location>
        <begin position="292"/>
        <end position="311"/>
    </location>
</feature>
<evidence type="ECO:0000313" key="7">
    <source>
        <dbReference type="EMBL" id="MCB8882634.1"/>
    </source>
</evidence>
<evidence type="ECO:0000256" key="3">
    <source>
        <dbReference type="ARBA" id="ARBA00022989"/>
    </source>
</evidence>
<dbReference type="PROSITE" id="PS00216">
    <property type="entry name" value="SUGAR_TRANSPORT_1"/>
    <property type="match status" value="1"/>
</dbReference>
<feature type="transmembrane region" description="Helical" evidence="5">
    <location>
        <begin position="20"/>
        <end position="45"/>
    </location>
</feature>
<feature type="transmembrane region" description="Helical" evidence="5">
    <location>
        <begin position="84"/>
        <end position="102"/>
    </location>
</feature>
<proteinExistence type="predicted"/>
<evidence type="ECO:0000313" key="8">
    <source>
        <dbReference type="Proteomes" id="UP000721844"/>
    </source>
</evidence>
<feature type="transmembrane region" description="Helical" evidence="5">
    <location>
        <begin position="261"/>
        <end position="280"/>
    </location>
</feature>
<feature type="domain" description="Major facilitator superfamily (MFS) profile" evidence="6">
    <location>
        <begin position="19"/>
        <end position="405"/>
    </location>
</feature>
<dbReference type="PROSITE" id="PS00217">
    <property type="entry name" value="SUGAR_TRANSPORT_2"/>
    <property type="match status" value="1"/>
</dbReference>
<feature type="transmembrane region" description="Helical" evidence="5">
    <location>
        <begin position="169"/>
        <end position="188"/>
    </location>
</feature>
<keyword evidence="8" id="KW-1185">Reference proteome</keyword>
<gene>
    <name evidence="7" type="ORF">ACELLULO517_20485</name>
</gene>
<sequence>MSSNATDQTGRLDPTERGAFLGALIGWVFDYYEIFLVSVLVVPIAVEFKLSTEEIGFIFSIQLLFLAIGGVFFGWLADRIGRKSVLILTILIYSIGTMARGLSANYAMLLVFTAFAGLGIGGEYGVGQTLVTETIRRGRRGFFSAFLYGGSYLGIVMGALVGGHLTPVIGWRLTFVLSGLPVLCALWVRRHTPESEIWLQKRAKTPAILALPTGIVGRRYRRTWLLCVLAAALQFFAYYGAASMLPNYLVHHGSSIAGASYWLIFTAFAGAIGCATVAFLSDRIGRRASLSFVAACACFGGLWLAFGWHQLLTGRMWILIPFFILFFGSNGASVFGALFSESFPAEIRATAVSSALQIGRGLSFFPPLIAAFLIPRFGYQSVVFLSAGLFGLLALVAWLFRETAFTETEADVEMIEVRHTDPLGTRA</sequence>